<accession>A0ABU9IBR1</accession>
<name>A0ABU9IBR1_9SPHN</name>
<feature type="transmembrane region" description="Helical" evidence="2">
    <location>
        <begin position="33"/>
        <end position="51"/>
    </location>
</feature>
<sequence length="123" mass="12774">MAFDPRDFFRPKPEAEPAPLAGTRAERMQRLQIGGFGVLAMVLLVGLADAITSRVQLTEEGVVPDAAPTVVASETAAPRDPLADAGVVPDLPADPTPTPTPTASPAPEPSDDQTRPASNVPLQ</sequence>
<dbReference type="RefSeq" id="WP_341672053.1">
    <property type="nucleotide sequence ID" value="NZ_JBBYHV010000001.1"/>
</dbReference>
<feature type="compositionally biased region" description="Pro residues" evidence="1">
    <location>
        <begin position="92"/>
        <end position="108"/>
    </location>
</feature>
<feature type="region of interest" description="Disordered" evidence="1">
    <location>
        <begin position="72"/>
        <end position="123"/>
    </location>
</feature>
<feature type="compositionally biased region" description="Basic and acidic residues" evidence="1">
    <location>
        <begin position="1"/>
        <end position="15"/>
    </location>
</feature>
<dbReference type="EMBL" id="JBBYHV010000001">
    <property type="protein sequence ID" value="MEL1249519.1"/>
    <property type="molecule type" value="Genomic_DNA"/>
</dbReference>
<keyword evidence="2" id="KW-1133">Transmembrane helix</keyword>
<evidence type="ECO:0000256" key="1">
    <source>
        <dbReference type="SAM" id="MobiDB-lite"/>
    </source>
</evidence>
<proteinExistence type="predicted"/>
<evidence type="ECO:0008006" key="5">
    <source>
        <dbReference type="Google" id="ProtNLM"/>
    </source>
</evidence>
<feature type="region of interest" description="Disordered" evidence="1">
    <location>
        <begin position="1"/>
        <end position="24"/>
    </location>
</feature>
<keyword evidence="4" id="KW-1185">Reference proteome</keyword>
<evidence type="ECO:0000256" key="2">
    <source>
        <dbReference type="SAM" id="Phobius"/>
    </source>
</evidence>
<keyword evidence="2" id="KW-0472">Membrane</keyword>
<reference evidence="3 4" key="1">
    <citation type="submission" date="2024-04" db="EMBL/GenBank/DDBJ databases">
        <title>Aurantiacibacter sp. DGU6 16S ribosomal RNA gene Genome sequencing and assembly.</title>
        <authorList>
            <person name="Park S."/>
        </authorList>
    </citation>
    <scope>NUCLEOTIDE SEQUENCE [LARGE SCALE GENOMIC DNA]</scope>
    <source>
        <strain evidence="3 4">DGU6</strain>
    </source>
</reference>
<evidence type="ECO:0000313" key="3">
    <source>
        <dbReference type="EMBL" id="MEL1249519.1"/>
    </source>
</evidence>
<organism evidence="3 4">
    <name type="scientific">Aurantiacibacter gilvus</name>
    <dbReference type="NCBI Taxonomy" id="3139141"/>
    <lineage>
        <taxon>Bacteria</taxon>
        <taxon>Pseudomonadati</taxon>
        <taxon>Pseudomonadota</taxon>
        <taxon>Alphaproteobacteria</taxon>
        <taxon>Sphingomonadales</taxon>
        <taxon>Erythrobacteraceae</taxon>
        <taxon>Aurantiacibacter</taxon>
    </lineage>
</organism>
<gene>
    <name evidence="3" type="ORF">AAEO60_02415</name>
</gene>
<evidence type="ECO:0000313" key="4">
    <source>
        <dbReference type="Proteomes" id="UP001497045"/>
    </source>
</evidence>
<keyword evidence="2" id="KW-0812">Transmembrane</keyword>
<protein>
    <recommendedName>
        <fullName evidence="5">Energy transducer TonB</fullName>
    </recommendedName>
</protein>
<comment type="caution">
    <text evidence="3">The sequence shown here is derived from an EMBL/GenBank/DDBJ whole genome shotgun (WGS) entry which is preliminary data.</text>
</comment>
<dbReference type="Proteomes" id="UP001497045">
    <property type="component" value="Unassembled WGS sequence"/>
</dbReference>